<dbReference type="EMBL" id="BAAANC010000001">
    <property type="protein sequence ID" value="GAA1519718.1"/>
    <property type="molecule type" value="Genomic_DNA"/>
</dbReference>
<keyword evidence="2" id="KW-1133">Transmembrane helix</keyword>
<comment type="caution">
    <text evidence="4">The sequence shown here is derived from an EMBL/GenBank/DDBJ whole genome shotgun (WGS) entry which is preliminary data.</text>
</comment>
<keyword evidence="2" id="KW-0472">Membrane</keyword>
<feature type="region of interest" description="Disordered" evidence="1">
    <location>
        <begin position="33"/>
        <end position="62"/>
    </location>
</feature>
<evidence type="ECO:0000256" key="3">
    <source>
        <dbReference type="SAM" id="SignalP"/>
    </source>
</evidence>
<evidence type="ECO:0000256" key="1">
    <source>
        <dbReference type="SAM" id="MobiDB-lite"/>
    </source>
</evidence>
<sequence length="96" mass="9923">MNTLWPARPARSVLATLLVALTLCTGVLPAVAADAPSPTVGTSTPSPPPPGDTDEDPNDWTGTPWVVAAIAVFVVAVGGVSYLGYRRLKSRDQAPL</sequence>
<evidence type="ECO:0000313" key="4">
    <source>
        <dbReference type="EMBL" id="GAA1519718.1"/>
    </source>
</evidence>
<feature type="chain" id="PRO_5045942174" description="LPXTG-motif cell wall-anchored protein" evidence="3">
    <location>
        <begin position="33"/>
        <end position="96"/>
    </location>
</feature>
<protein>
    <recommendedName>
        <fullName evidence="6">LPXTG-motif cell wall-anchored protein</fullName>
    </recommendedName>
</protein>
<accession>A0ABP4LAA5</accession>
<evidence type="ECO:0000313" key="5">
    <source>
        <dbReference type="Proteomes" id="UP001500363"/>
    </source>
</evidence>
<organism evidence="4 5">
    <name type="scientific">Kribbella lupini</name>
    <dbReference type="NCBI Taxonomy" id="291602"/>
    <lineage>
        <taxon>Bacteria</taxon>
        <taxon>Bacillati</taxon>
        <taxon>Actinomycetota</taxon>
        <taxon>Actinomycetes</taxon>
        <taxon>Propionibacteriales</taxon>
        <taxon>Kribbellaceae</taxon>
        <taxon>Kribbella</taxon>
    </lineage>
</organism>
<keyword evidence="5" id="KW-1185">Reference proteome</keyword>
<proteinExistence type="predicted"/>
<keyword evidence="3" id="KW-0732">Signal</keyword>
<dbReference type="Proteomes" id="UP001500363">
    <property type="component" value="Unassembled WGS sequence"/>
</dbReference>
<feature type="signal peptide" evidence="3">
    <location>
        <begin position="1"/>
        <end position="32"/>
    </location>
</feature>
<name>A0ABP4LAA5_9ACTN</name>
<dbReference type="RefSeq" id="WP_344172311.1">
    <property type="nucleotide sequence ID" value="NZ_BAAANC010000001.1"/>
</dbReference>
<evidence type="ECO:0000256" key="2">
    <source>
        <dbReference type="SAM" id="Phobius"/>
    </source>
</evidence>
<keyword evidence="2" id="KW-0812">Transmembrane</keyword>
<evidence type="ECO:0008006" key="6">
    <source>
        <dbReference type="Google" id="ProtNLM"/>
    </source>
</evidence>
<feature type="transmembrane region" description="Helical" evidence="2">
    <location>
        <begin position="65"/>
        <end position="85"/>
    </location>
</feature>
<reference evidence="5" key="1">
    <citation type="journal article" date="2019" name="Int. J. Syst. Evol. Microbiol.">
        <title>The Global Catalogue of Microorganisms (GCM) 10K type strain sequencing project: providing services to taxonomists for standard genome sequencing and annotation.</title>
        <authorList>
            <consortium name="The Broad Institute Genomics Platform"/>
            <consortium name="The Broad Institute Genome Sequencing Center for Infectious Disease"/>
            <person name="Wu L."/>
            <person name="Ma J."/>
        </authorList>
    </citation>
    <scope>NUCLEOTIDE SEQUENCE [LARGE SCALE GENOMIC DNA]</scope>
    <source>
        <strain evidence="5">JCM 14303</strain>
    </source>
</reference>
<gene>
    <name evidence="4" type="ORF">GCM10009741_20120</name>
</gene>